<evidence type="ECO:0000313" key="1">
    <source>
        <dbReference type="EMBL" id="KAK8950563.1"/>
    </source>
</evidence>
<protein>
    <submittedName>
        <fullName evidence="1">Uncharacterized protein</fullName>
    </submittedName>
</protein>
<proteinExistence type="predicted"/>
<sequence length="152" mass="17403">MGLRLPLWPEIWQILKYYGAVPAQLKSNAVAMMVAFVSYLQREKIVFNLTVFRKLFSYKATPDAVAYFGGSLIKVCKITNKHHTWMTKIAFIKGDLGNIPYSPQQKGEEVYRPPAVSDNDAELHKYSLHKDFKVSFLQRGLDSLPPPPRSTW</sequence>
<reference evidence="1 2" key="1">
    <citation type="journal article" date="2022" name="Nat. Plants">
        <title>Genomes of leafy and leafless Platanthera orchids illuminate the evolution of mycoheterotrophy.</title>
        <authorList>
            <person name="Li M.H."/>
            <person name="Liu K.W."/>
            <person name="Li Z."/>
            <person name="Lu H.C."/>
            <person name="Ye Q.L."/>
            <person name="Zhang D."/>
            <person name="Wang J.Y."/>
            <person name="Li Y.F."/>
            <person name="Zhong Z.M."/>
            <person name="Liu X."/>
            <person name="Yu X."/>
            <person name="Liu D.K."/>
            <person name="Tu X.D."/>
            <person name="Liu B."/>
            <person name="Hao Y."/>
            <person name="Liao X.Y."/>
            <person name="Jiang Y.T."/>
            <person name="Sun W.H."/>
            <person name="Chen J."/>
            <person name="Chen Y.Q."/>
            <person name="Ai Y."/>
            <person name="Zhai J.W."/>
            <person name="Wu S.S."/>
            <person name="Zhou Z."/>
            <person name="Hsiao Y.Y."/>
            <person name="Wu W.L."/>
            <person name="Chen Y.Y."/>
            <person name="Lin Y.F."/>
            <person name="Hsu J.L."/>
            <person name="Li C.Y."/>
            <person name="Wang Z.W."/>
            <person name="Zhao X."/>
            <person name="Zhong W.Y."/>
            <person name="Ma X.K."/>
            <person name="Ma L."/>
            <person name="Huang J."/>
            <person name="Chen G.Z."/>
            <person name="Huang M.Z."/>
            <person name="Huang L."/>
            <person name="Peng D.H."/>
            <person name="Luo Y.B."/>
            <person name="Zou S.Q."/>
            <person name="Chen S.P."/>
            <person name="Lan S."/>
            <person name="Tsai W.C."/>
            <person name="Van de Peer Y."/>
            <person name="Liu Z.J."/>
        </authorList>
    </citation>
    <scope>NUCLEOTIDE SEQUENCE [LARGE SCALE GENOMIC DNA]</scope>
    <source>
        <strain evidence="1">Lor288</strain>
    </source>
</reference>
<dbReference type="Proteomes" id="UP001412067">
    <property type="component" value="Unassembled WGS sequence"/>
</dbReference>
<name>A0ABR2LVH6_9ASPA</name>
<evidence type="ECO:0000313" key="2">
    <source>
        <dbReference type="Proteomes" id="UP001412067"/>
    </source>
</evidence>
<gene>
    <name evidence="1" type="ORF">KSP40_PGU001564</name>
</gene>
<comment type="caution">
    <text evidence="1">The sequence shown here is derived from an EMBL/GenBank/DDBJ whole genome shotgun (WGS) entry which is preliminary data.</text>
</comment>
<accession>A0ABR2LVH6</accession>
<organism evidence="1 2">
    <name type="scientific">Platanthera guangdongensis</name>
    <dbReference type="NCBI Taxonomy" id="2320717"/>
    <lineage>
        <taxon>Eukaryota</taxon>
        <taxon>Viridiplantae</taxon>
        <taxon>Streptophyta</taxon>
        <taxon>Embryophyta</taxon>
        <taxon>Tracheophyta</taxon>
        <taxon>Spermatophyta</taxon>
        <taxon>Magnoliopsida</taxon>
        <taxon>Liliopsida</taxon>
        <taxon>Asparagales</taxon>
        <taxon>Orchidaceae</taxon>
        <taxon>Orchidoideae</taxon>
        <taxon>Orchideae</taxon>
        <taxon>Orchidinae</taxon>
        <taxon>Platanthera</taxon>
    </lineage>
</organism>
<keyword evidence="2" id="KW-1185">Reference proteome</keyword>
<dbReference type="EMBL" id="JBBWWR010000015">
    <property type="protein sequence ID" value="KAK8950563.1"/>
    <property type="molecule type" value="Genomic_DNA"/>
</dbReference>